<dbReference type="InterPro" id="IPR010591">
    <property type="entry name" value="ATP11"/>
</dbReference>
<dbReference type="eggNOG" id="KOG3281">
    <property type="taxonomic scope" value="Eukaryota"/>
</dbReference>
<evidence type="ECO:0000256" key="4">
    <source>
        <dbReference type="ARBA" id="ARBA00023128"/>
    </source>
</evidence>
<evidence type="ECO:0000256" key="3">
    <source>
        <dbReference type="ARBA" id="ARBA00022946"/>
    </source>
</evidence>
<comment type="similarity">
    <text evidence="2">Belongs to the ATP11 family.</text>
</comment>
<sequence length="345" mass="38756">MAMMALLRRGARCVVGGGAGRAQACWHIASPRCLSTAARYSFPKEKEAVPVSELEKELEKNPFASRYQDKIKQQLKSKSVVQDGVEVFEKDLSFTKLQSSDEDATAKKLQEELIKHATDAKQQPHGESEGLDFVDKCDLPPFVPRLDSILHVHKLRDVAPEDIARTWTQHIATSDSRLSAVIPAETYDLLHARGKESPLFLYPLPQGGSGYDFYVGQFAGNVCAFTSLLEYQTHAENARPVLTLFHYTELKRSKGHVLMMGELDIDRMNMAAAQLLVHQLQLFYANQTEDAKDAYDLVRQFNTRPGSFDYNDLLRRFQEWFSSTMAGVGADAIKHDPAPHTPDKQ</sequence>
<comment type="subcellular location">
    <subcellularLocation>
        <location evidence="1">Mitochondrion</location>
    </subcellularLocation>
</comment>
<keyword evidence="6" id="KW-1185">Reference proteome</keyword>
<dbReference type="EMBL" id="GL832961">
    <property type="protein sequence ID" value="EGD82681.1"/>
    <property type="molecule type" value="Genomic_DNA"/>
</dbReference>
<dbReference type="GO" id="GO:0033615">
    <property type="term" value="P:mitochondrial proton-transporting ATP synthase complex assembly"/>
    <property type="evidence" value="ECO:0007669"/>
    <property type="project" value="TreeGrafter"/>
</dbReference>
<dbReference type="Proteomes" id="UP000007799">
    <property type="component" value="Unassembled WGS sequence"/>
</dbReference>
<evidence type="ECO:0000313" key="5">
    <source>
        <dbReference type="EMBL" id="EGD82681.1"/>
    </source>
</evidence>
<accession>F2U4W5</accession>
<evidence type="ECO:0008006" key="7">
    <source>
        <dbReference type="Google" id="ProtNLM"/>
    </source>
</evidence>
<dbReference type="FunCoup" id="F2U4W5">
    <property type="interactions" value="960"/>
</dbReference>
<dbReference type="GeneID" id="16076504"/>
<dbReference type="Pfam" id="PF06644">
    <property type="entry name" value="ATP11"/>
    <property type="match status" value="1"/>
</dbReference>
<dbReference type="PANTHER" id="PTHR13126:SF0">
    <property type="entry name" value="ATP SYNTHASE MITOCHONDRIAL F1 COMPLEX ASSEMBLY FACTOR 1"/>
    <property type="match status" value="1"/>
</dbReference>
<name>F2U4W5_SALR5</name>
<evidence type="ECO:0000313" key="6">
    <source>
        <dbReference type="Proteomes" id="UP000007799"/>
    </source>
</evidence>
<dbReference type="GO" id="GO:0005739">
    <property type="term" value="C:mitochondrion"/>
    <property type="evidence" value="ECO:0007669"/>
    <property type="project" value="UniProtKB-SubCell"/>
</dbReference>
<gene>
    <name evidence="5" type="ORF">PTSG_03342</name>
</gene>
<organism evidence="6">
    <name type="scientific">Salpingoeca rosetta (strain ATCC 50818 / BSB-021)</name>
    <dbReference type="NCBI Taxonomy" id="946362"/>
    <lineage>
        <taxon>Eukaryota</taxon>
        <taxon>Choanoflagellata</taxon>
        <taxon>Craspedida</taxon>
        <taxon>Salpingoecidae</taxon>
        <taxon>Salpingoeca</taxon>
    </lineage>
</organism>
<keyword evidence="3" id="KW-0809">Transit peptide</keyword>
<proteinExistence type="inferred from homology"/>
<dbReference type="InParanoid" id="F2U4W5"/>
<dbReference type="STRING" id="946362.F2U4W5"/>
<reference evidence="5" key="1">
    <citation type="submission" date="2009-08" db="EMBL/GenBank/DDBJ databases">
        <title>Annotation of Salpingoeca rosetta.</title>
        <authorList>
            <consortium name="The Broad Institute Genome Sequencing Platform"/>
            <person name="Russ C."/>
            <person name="Cuomo C."/>
            <person name="Burger G."/>
            <person name="Gray M.W."/>
            <person name="Holland P.W.H."/>
            <person name="King N."/>
            <person name="Lang F.B.F."/>
            <person name="Roger A.J."/>
            <person name="Ruiz-Trillo I."/>
            <person name="Young S.K."/>
            <person name="Zeng Q."/>
            <person name="Gargeya S."/>
            <person name="Alvarado L."/>
            <person name="Berlin A."/>
            <person name="Chapman S.B."/>
            <person name="Chen Z."/>
            <person name="Freedman E."/>
            <person name="Gellesch M."/>
            <person name="Goldberg J."/>
            <person name="Griggs A."/>
            <person name="Gujja S."/>
            <person name="Heilman E."/>
            <person name="Heiman D."/>
            <person name="Howarth C."/>
            <person name="Mehta T."/>
            <person name="Neiman D."/>
            <person name="Pearson M."/>
            <person name="Roberts A."/>
            <person name="Saif S."/>
            <person name="Shea T."/>
            <person name="Shenoy N."/>
            <person name="Sisk P."/>
            <person name="Stolte C."/>
            <person name="Sykes S."/>
            <person name="White J."/>
            <person name="Yandava C."/>
            <person name="Haas B."/>
            <person name="Nusbaum C."/>
            <person name="Birren B."/>
        </authorList>
    </citation>
    <scope>NUCLEOTIDE SEQUENCE [LARGE SCALE GENOMIC DNA]</scope>
    <source>
        <strain evidence="5">ATCC 50818</strain>
    </source>
</reference>
<dbReference type="PANTHER" id="PTHR13126">
    <property type="entry name" value="CHAPERONE ATP11"/>
    <property type="match status" value="1"/>
</dbReference>
<protein>
    <recommendedName>
        <fullName evidence="7">ATP synthase mitochondrial F1 complex assembly factor 1</fullName>
    </recommendedName>
</protein>
<evidence type="ECO:0000256" key="2">
    <source>
        <dbReference type="ARBA" id="ARBA00009116"/>
    </source>
</evidence>
<dbReference type="AlphaFoldDB" id="F2U4W5"/>
<dbReference type="OrthoDB" id="16535at2759"/>
<dbReference type="OMA" id="MFYYKTD"/>
<keyword evidence="4" id="KW-0496">Mitochondrion</keyword>
<dbReference type="RefSeq" id="XP_004995917.1">
    <property type="nucleotide sequence ID" value="XM_004995860.1"/>
</dbReference>
<evidence type="ECO:0000256" key="1">
    <source>
        <dbReference type="ARBA" id="ARBA00004173"/>
    </source>
</evidence>
<dbReference type="KEGG" id="sre:PTSG_03342"/>